<dbReference type="Pfam" id="PF01566">
    <property type="entry name" value="Nramp"/>
    <property type="match status" value="1"/>
</dbReference>
<evidence type="ECO:0000313" key="7">
    <source>
        <dbReference type="EMBL" id="SVA88233.1"/>
    </source>
</evidence>
<feature type="transmembrane region" description="Helical" evidence="6">
    <location>
        <begin position="231"/>
        <end position="256"/>
    </location>
</feature>
<comment type="subcellular location">
    <subcellularLocation>
        <location evidence="1">Membrane</location>
        <topology evidence="1">Multi-pass membrane protein</topology>
    </subcellularLocation>
</comment>
<feature type="transmembrane region" description="Helical" evidence="6">
    <location>
        <begin position="161"/>
        <end position="179"/>
    </location>
</feature>
<dbReference type="GO" id="GO:0015086">
    <property type="term" value="F:cadmium ion transmembrane transporter activity"/>
    <property type="evidence" value="ECO:0007669"/>
    <property type="project" value="TreeGrafter"/>
</dbReference>
<keyword evidence="4 6" id="KW-0472">Membrane</keyword>
<sequence>MQTESQPKRMPQLDPGGPKEAPTNLRGVIRYLGPGMIIAAGVVGSGELIATTKAGAQAGISLLWIILLGCVIKVFAQIELGRYAVTTNETTLTAINRLPGPRFRANWIIWLWLIMMGTTYGMMGGILAGAGQALAMTIPITGDYALAIQSSAAVEAQTIDVRIWATIVAVGTAALLYFGRYRLLQTLCVGLVFCFTLVTIGNVIALQTSDYAIPVNEILDGLWFGWPDEPAAWLTALAAFGIIGIGGTDLIVYPYWCLERGYGRFIGRRATDPAWPERARGWLRVMKIDAFVSMGIYTLATVAFYFIGASVLHKQGSDPDGMRMVSTLATAYVPVFGANAKALFLAGALAVLYSTFLVANAGAARLLTDCLGIFGLLKDSAAAQGRSIAILSVALPLLALLIFLTGWNPARMIVIGGLTQSLVLPVIGFCALYFRFKLTDGRLRPGHLWDAALILSCLSLLVVGGFSLVQIIS</sequence>
<feature type="transmembrane region" description="Helical" evidence="6">
    <location>
        <begin position="28"/>
        <end position="50"/>
    </location>
</feature>
<feature type="transmembrane region" description="Helical" evidence="6">
    <location>
        <begin position="56"/>
        <end position="76"/>
    </location>
</feature>
<feature type="transmembrane region" description="Helical" evidence="6">
    <location>
        <begin position="448"/>
        <end position="472"/>
    </location>
</feature>
<evidence type="ECO:0000256" key="4">
    <source>
        <dbReference type="ARBA" id="ARBA00023136"/>
    </source>
</evidence>
<feature type="region of interest" description="Disordered" evidence="5">
    <location>
        <begin position="1"/>
        <end position="22"/>
    </location>
</feature>
<evidence type="ECO:0000256" key="2">
    <source>
        <dbReference type="ARBA" id="ARBA00022692"/>
    </source>
</evidence>
<feature type="transmembrane region" description="Helical" evidence="6">
    <location>
        <begin position="186"/>
        <end position="206"/>
    </location>
</feature>
<evidence type="ECO:0000256" key="3">
    <source>
        <dbReference type="ARBA" id="ARBA00022989"/>
    </source>
</evidence>
<dbReference type="PANTHER" id="PTHR11706:SF3">
    <property type="entry name" value="METAL ION TRANSPORT PROTEIN"/>
    <property type="match status" value="1"/>
</dbReference>
<feature type="transmembrane region" description="Helical" evidence="6">
    <location>
        <begin position="342"/>
        <end position="367"/>
    </location>
</feature>
<proteinExistence type="predicted"/>
<keyword evidence="3 6" id="KW-1133">Transmembrane helix</keyword>
<dbReference type="PANTHER" id="PTHR11706">
    <property type="entry name" value="SOLUTE CARRIER PROTEIN FAMILY 11 MEMBER"/>
    <property type="match status" value="1"/>
</dbReference>
<name>A0A381ZHK4_9ZZZZ</name>
<dbReference type="EMBL" id="UINC01021196">
    <property type="protein sequence ID" value="SVA88233.1"/>
    <property type="molecule type" value="Genomic_DNA"/>
</dbReference>
<dbReference type="GO" id="GO:0005384">
    <property type="term" value="F:manganese ion transmembrane transporter activity"/>
    <property type="evidence" value="ECO:0007669"/>
    <property type="project" value="TreeGrafter"/>
</dbReference>
<accession>A0A381ZHK4</accession>
<gene>
    <name evidence="7" type="ORF">METZ01_LOCUS141087</name>
</gene>
<feature type="transmembrane region" description="Helical" evidence="6">
    <location>
        <begin position="388"/>
        <end position="407"/>
    </location>
</feature>
<dbReference type="AlphaFoldDB" id="A0A381ZHK4"/>
<dbReference type="GO" id="GO:0005886">
    <property type="term" value="C:plasma membrane"/>
    <property type="evidence" value="ECO:0007669"/>
    <property type="project" value="TreeGrafter"/>
</dbReference>
<evidence type="ECO:0000256" key="6">
    <source>
        <dbReference type="SAM" id="Phobius"/>
    </source>
</evidence>
<protein>
    <submittedName>
        <fullName evidence="7">Uncharacterized protein</fullName>
    </submittedName>
</protein>
<reference evidence="7" key="1">
    <citation type="submission" date="2018-05" db="EMBL/GenBank/DDBJ databases">
        <authorList>
            <person name="Lanie J.A."/>
            <person name="Ng W.-L."/>
            <person name="Kazmierczak K.M."/>
            <person name="Andrzejewski T.M."/>
            <person name="Davidsen T.M."/>
            <person name="Wayne K.J."/>
            <person name="Tettelin H."/>
            <person name="Glass J.I."/>
            <person name="Rusch D."/>
            <person name="Podicherti R."/>
            <person name="Tsui H.-C.T."/>
            <person name="Winkler M.E."/>
        </authorList>
    </citation>
    <scope>NUCLEOTIDE SEQUENCE</scope>
</reference>
<keyword evidence="2 6" id="KW-0812">Transmembrane</keyword>
<dbReference type="GO" id="GO:0034755">
    <property type="term" value="P:iron ion transmembrane transport"/>
    <property type="evidence" value="ECO:0007669"/>
    <property type="project" value="TreeGrafter"/>
</dbReference>
<feature type="transmembrane region" description="Helical" evidence="6">
    <location>
        <begin position="413"/>
        <end position="436"/>
    </location>
</feature>
<evidence type="ECO:0000256" key="1">
    <source>
        <dbReference type="ARBA" id="ARBA00004141"/>
    </source>
</evidence>
<dbReference type="NCBIfam" id="NF037982">
    <property type="entry name" value="Nramp_1"/>
    <property type="match status" value="1"/>
</dbReference>
<feature type="transmembrane region" description="Helical" evidence="6">
    <location>
        <begin position="107"/>
        <end position="130"/>
    </location>
</feature>
<organism evidence="7">
    <name type="scientific">marine metagenome</name>
    <dbReference type="NCBI Taxonomy" id="408172"/>
    <lineage>
        <taxon>unclassified sequences</taxon>
        <taxon>metagenomes</taxon>
        <taxon>ecological metagenomes</taxon>
    </lineage>
</organism>
<feature type="transmembrane region" description="Helical" evidence="6">
    <location>
        <begin position="290"/>
        <end position="312"/>
    </location>
</feature>
<evidence type="ECO:0000256" key="5">
    <source>
        <dbReference type="SAM" id="MobiDB-lite"/>
    </source>
</evidence>
<dbReference type="InterPro" id="IPR001046">
    <property type="entry name" value="NRAMP_fam"/>
</dbReference>